<dbReference type="AlphaFoldDB" id="A0A5D2PQB6"/>
<feature type="transmembrane region" description="Helical" evidence="2">
    <location>
        <begin position="486"/>
        <end position="513"/>
    </location>
</feature>
<evidence type="ECO:0000313" key="4">
    <source>
        <dbReference type="Proteomes" id="UP000322667"/>
    </source>
</evidence>
<name>A0A5D2PQB6_GOSTO</name>
<feature type="compositionally biased region" description="Basic and acidic residues" evidence="1">
    <location>
        <begin position="57"/>
        <end position="69"/>
    </location>
</feature>
<evidence type="ECO:0000256" key="2">
    <source>
        <dbReference type="SAM" id="Phobius"/>
    </source>
</evidence>
<evidence type="ECO:0000256" key="1">
    <source>
        <dbReference type="SAM" id="MobiDB-lite"/>
    </source>
</evidence>
<reference evidence="3 4" key="1">
    <citation type="submission" date="2019-07" db="EMBL/GenBank/DDBJ databases">
        <title>WGS assembly of Gossypium tomentosum.</title>
        <authorList>
            <person name="Chen Z.J."/>
            <person name="Sreedasyam A."/>
            <person name="Ando A."/>
            <person name="Song Q."/>
            <person name="De L."/>
            <person name="Hulse-Kemp A."/>
            <person name="Ding M."/>
            <person name="Ye W."/>
            <person name="Kirkbride R."/>
            <person name="Jenkins J."/>
            <person name="Plott C."/>
            <person name="Lovell J."/>
            <person name="Lin Y.-M."/>
            <person name="Vaughn R."/>
            <person name="Liu B."/>
            <person name="Li W."/>
            <person name="Simpson S."/>
            <person name="Scheffler B."/>
            <person name="Saski C."/>
            <person name="Grover C."/>
            <person name="Hu G."/>
            <person name="Conover J."/>
            <person name="Carlson J."/>
            <person name="Shu S."/>
            <person name="Boston L."/>
            <person name="Williams M."/>
            <person name="Peterson D."/>
            <person name="Mcgee K."/>
            <person name="Jones D."/>
            <person name="Wendel J."/>
            <person name="Stelly D."/>
            <person name="Grimwood J."/>
            <person name="Schmutz J."/>
        </authorList>
    </citation>
    <scope>NUCLEOTIDE SEQUENCE [LARGE SCALE GENOMIC DNA]</scope>
    <source>
        <strain evidence="3">7179.01</strain>
    </source>
</reference>
<dbReference type="PANTHER" id="PTHR34553">
    <property type="entry name" value="OS05G0597400 PROTEIN"/>
    <property type="match status" value="1"/>
</dbReference>
<gene>
    <name evidence="3" type="ORF">ES332_A07G097400v1</name>
</gene>
<feature type="region of interest" description="Disordered" evidence="1">
    <location>
        <begin position="618"/>
        <end position="641"/>
    </location>
</feature>
<dbReference type="Proteomes" id="UP000322667">
    <property type="component" value="Chromosome A07"/>
</dbReference>
<protein>
    <submittedName>
        <fullName evidence="3">Uncharacterized protein</fullName>
    </submittedName>
</protein>
<keyword evidence="2" id="KW-1133">Transmembrane helix</keyword>
<sequence length="661" mass="76251">MVLMGKHDDARSVFPLTSLQIGPWLRDLDSRPAHLWWQLMVTKSRLSPFANTKGRREKKEGKEASSESNAKDSKKLERWFCSIDAAMLSEQRVLLPVKKLRTSLLLSSELHRTLYGFIVFEVTWSNVRGINYLNELQTDTSLAIEAKSMQRWEFDSIDQAANSISSWFSGTFLERCHLKVYLDSTTGEVFHDTEEDFDEDNDDGNIYEDSFSTEENFLYDHSGTSDLRVYPTTGDCETFEPQTPIGPYKRKNVTKATSTGVEVDLHCEETQRQAENSSDNSTENAVEATEYRDVLLLFRFDDRDLPFKLQQIITPDLRLLRLLEAGLPSWVLFLQSYPGFCHIYRPWMCPLARALYVLISVITVVIGFYDLYKNVPVLKATAARLCGPLFDWIETWEMVSRIKYLGTMLFLHNCQKAVRLFLTFTRATRSFFSFLCLPLAEPFMDFLDFLLPIWNLFSEVVESFFSVIWIVICALYNLVEDLIEIVLMPICFIGLVLQNLATSVLCPVFWILWEIIYAPIRLFLGFARFVAFICFFISRLVGDIWQSFRSIIQFASATESAVSSNEISMWRSLWNDIFSQVFRALRSILNGFVAFFAACNRHRLSIYNHARHFVQRPFGGATTSQTSDPRRSKSAHGNMMHPHLEIRRRVHGKSCPPALSF</sequence>
<dbReference type="PANTHER" id="PTHR34553:SF4">
    <property type="entry name" value="G1_S-SPECIFIC CYCLIN-E PROTEIN"/>
    <property type="match status" value="1"/>
</dbReference>
<feature type="transmembrane region" description="Helical" evidence="2">
    <location>
        <begin position="354"/>
        <end position="372"/>
    </location>
</feature>
<organism evidence="3 4">
    <name type="scientific">Gossypium tomentosum</name>
    <name type="common">Hawaiian cotton</name>
    <name type="synonym">Gossypium sandvicense</name>
    <dbReference type="NCBI Taxonomy" id="34277"/>
    <lineage>
        <taxon>Eukaryota</taxon>
        <taxon>Viridiplantae</taxon>
        <taxon>Streptophyta</taxon>
        <taxon>Embryophyta</taxon>
        <taxon>Tracheophyta</taxon>
        <taxon>Spermatophyta</taxon>
        <taxon>Magnoliopsida</taxon>
        <taxon>eudicotyledons</taxon>
        <taxon>Gunneridae</taxon>
        <taxon>Pentapetalae</taxon>
        <taxon>rosids</taxon>
        <taxon>malvids</taxon>
        <taxon>Malvales</taxon>
        <taxon>Malvaceae</taxon>
        <taxon>Malvoideae</taxon>
        <taxon>Gossypium</taxon>
    </lineage>
</organism>
<feature type="transmembrane region" description="Helical" evidence="2">
    <location>
        <begin position="460"/>
        <end position="479"/>
    </location>
</feature>
<evidence type="ECO:0000313" key="3">
    <source>
        <dbReference type="EMBL" id="TYI18531.1"/>
    </source>
</evidence>
<accession>A0A5D2PQB6</accession>
<feature type="transmembrane region" description="Helical" evidence="2">
    <location>
        <begin position="519"/>
        <end position="541"/>
    </location>
</feature>
<dbReference type="EMBL" id="CM017616">
    <property type="protein sequence ID" value="TYI18531.1"/>
    <property type="molecule type" value="Genomic_DNA"/>
</dbReference>
<keyword evidence="4" id="KW-1185">Reference proteome</keyword>
<keyword evidence="2" id="KW-0472">Membrane</keyword>
<feature type="region of interest" description="Disordered" evidence="1">
    <location>
        <begin position="50"/>
        <end position="69"/>
    </location>
</feature>
<proteinExistence type="predicted"/>
<keyword evidence="2" id="KW-0812">Transmembrane</keyword>